<dbReference type="EMBL" id="UOFK01000162">
    <property type="protein sequence ID" value="VAW78682.1"/>
    <property type="molecule type" value="Genomic_DNA"/>
</dbReference>
<dbReference type="SUPFAM" id="SSF110849">
    <property type="entry name" value="ParB/Sulfiredoxin"/>
    <property type="match status" value="1"/>
</dbReference>
<evidence type="ECO:0008006" key="2">
    <source>
        <dbReference type="Google" id="ProtNLM"/>
    </source>
</evidence>
<dbReference type="Gene3D" id="3.90.1530.10">
    <property type="entry name" value="Conserved hypothetical protein from pyrococcus furiosus pfu- 392566-001, ParB domain"/>
    <property type="match status" value="1"/>
</dbReference>
<gene>
    <name evidence="1" type="ORF">MNBD_GAMMA13-1653</name>
</gene>
<reference evidence="1" key="1">
    <citation type="submission" date="2018-06" db="EMBL/GenBank/DDBJ databases">
        <authorList>
            <person name="Zhirakovskaya E."/>
        </authorList>
    </citation>
    <scope>NUCLEOTIDE SEQUENCE</scope>
</reference>
<organism evidence="1">
    <name type="scientific">hydrothermal vent metagenome</name>
    <dbReference type="NCBI Taxonomy" id="652676"/>
    <lineage>
        <taxon>unclassified sequences</taxon>
        <taxon>metagenomes</taxon>
        <taxon>ecological metagenomes</taxon>
    </lineage>
</organism>
<name>A0A3B0YTS2_9ZZZZ</name>
<sequence>MSNELTFEETLAVMRGENLEEYRKEASLKAKIRDESEALIDSPINQWPQIKINWDISVESQGFCFDGVSEKDFNENHPEGLLLGYVSLEDFDKKLCHYSRRDEGELWELGCQRKLAYLIVYLSEGRPISPPVVKPVENGEVIFIGGHHRYAVAKAIGENKIPIYVCPENKLGIDKIVNVEWVNT</sequence>
<proteinExistence type="predicted"/>
<dbReference type="AlphaFoldDB" id="A0A3B0YTS2"/>
<evidence type="ECO:0000313" key="1">
    <source>
        <dbReference type="EMBL" id="VAW78682.1"/>
    </source>
</evidence>
<dbReference type="InterPro" id="IPR036086">
    <property type="entry name" value="ParB/Sulfiredoxin_sf"/>
</dbReference>
<accession>A0A3B0YTS2</accession>
<dbReference type="CDD" id="cd16387">
    <property type="entry name" value="ParB_N_Srx"/>
    <property type="match status" value="1"/>
</dbReference>
<protein>
    <recommendedName>
        <fullName evidence="2">ParB/Sulfiredoxin domain-containing protein</fullName>
    </recommendedName>
</protein>